<comment type="caution">
    <text evidence="8">The sequence shown here is derived from an EMBL/GenBank/DDBJ whole genome shotgun (WGS) entry which is preliminary data.</text>
</comment>
<dbReference type="Pfam" id="PF14743">
    <property type="entry name" value="DNA_ligase_OB_2"/>
    <property type="match status" value="1"/>
</dbReference>
<accession>A0A0A0HYR6</accession>
<evidence type="ECO:0000313" key="8">
    <source>
        <dbReference type="EMBL" id="KGM93578.1"/>
    </source>
</evidence>
<dbReference type="AlphaFoldDB" id="A0A0A0HYR6"/>
<dbReference type="RefSeq" id="WP_039260066.1">
    <property type="nucleotide sequence ID" value="NZ_JDRY01000167.1"/>
</dbReference>
<evidence type="ECO:0000256" key="2">
    <source>
        <dbReference type="ARBA" id="ARBA00022598"/>
    </source>
</evidence>
<dbReference type="Gene3D" id="2.40.50.140">
    <property type="entry name" value="Nucleic acid-binding proteins"/>
    <property type="match status" value="1"/>
</dbReference>
<dbReference type="SUPFAM" id="SSF56091">
    <property type="entry name" value="DNA ligase/mRNA capping enzyme, catalytic domain"/>
    <property type="match status" value="1"/>
</dbReference>
<keyword evidence="4" id="KW-0227">DNA damage</keyword>
<dbReference type="CDD" id="cd08041">
    <property type="entry name" value="OBF_kDNA_ligase_like"/>
    <property type="match status" value="1"/>
</dbReference>
<dbReference type="SUPFAM" id="SSF50249">
    <property type="entry name" value="Nucleic acid-binding proteins"/>
    <property type="match status" value="1"/>
</dbReference>
<evidence type="ECO:0000256" key="1">
    <source>
        <dbReference type="ARBA" id="ARBA00001968"/>
    </source>
</evidence>
<dbReference type="GO" id="GO:0006260">
    <property type="term" value="P:DNA replication"/>
    <property type="evidence" value="ECO:0007669"/>
    <property type="project" value="UniProtKB-KW"/>
</dbReference>
<dbReference type="EMBL" id="JDRY01000167">
    <property type="protein sequence ID" value="KGM93578.1"/>
    <property type="molecule type" value="Genomic_DNA"/>
</dbReference>
<evidence type="ECO:0000256" key="6">
    <source>
        <dbReference type="ARBA" id="ARBA00034003"/>
    </source>
</evidence>
<keyword evidence="3" id="KW-0235">DNA replication</keyword>
<sequence>MKKIYEIVTQIASTSSRNEKETILNNNKENELLSNIFQFIFNPYIVTGISSKKYNKFKDINSNSSITNIKEMMENLKVNKTGRDMDIKSIIGFINDQDEQLRDVLKQIATKSLKIGVTAKTLNKVYGKGFIPEFNVMLADKYFTNQNRINGEFIVTTKLDGGRAVIIKENGNVKFFTRQGQPIEDMVEIQEEVKSLPDNMVYDGELLLRNDKKLASKDLYRATMKETRKDGIKKNLIFNCFDIIPINDFINGKCKTPCIERKNQLHDLLSNLNLEHIIEVPMLYIGTDKNEIIRLLDEARSKDKEGVMVNLSNAPYECKRSKNLLKVKIMQSADLKIIGFEKGEGKLSNTLGKILVDYKGNQVGVGSGFSDQDREYIWNNQNDLLGKIVEVQYFEETQNQNGGISLRFPVFKGIRIDKTEPSYY</sequence>
<dbReference type="GO" id="GO:0006310">
    <property type="term" value="P:DNA recombination"/>
    <property type="evidence" value="ECO:0007669"/>
    <property type="project" value="InterPro"/>
</dbReference>
<dbReference type="InterPro" id="IPR012340">
    <property type="entry name" value="NA-bd_OB-fold"/>
</dbReference>
<evidence type="ECO:0000313" key="9">
    <source>
        <dbReference type="Proteomes" id="UP000030014"/>
    </source>
</evidence>
<organism evidence="8 9">
    <name type="scientific">Clostridium botulinum C/D str. DC5</name>
    <dbReference type="NCBI Taxonomy" id="1443128"/>
    <lineage>
        <taxon>Bacteria</taxon>
        <taxon>Bacillati</taxon>
        <taxon>Bacillota</taxon>
        <taxon>Clostridia</taxon>
        <taxon>Eubacteriales</taxon>
        <taxon>Clostridiaceae</taxon>
        <taxon>Clostridium</taxon>
    </lineage>
</organism>
<keyword evidence="5" id="KW-0234">DNA repair</keyword>
<evidence type="ECO:0000259" key="7">
    <source>
        <dbReference type="PROSITE" id="PS50160"/>
    </source>
</evidence>
<comment type="cofactor">
    <cofactor evidence="1">
        <name>a divalent metal cation</name>
        <dbReference type="ChEBI" id="CHEBI:60240"/>
    </cofactor>
</comment>
<feature type="domain" description="ATP-dependent DNA ligase family profile" evidence="7">
    <location>
        <begin position="241"/>
        <end position="356"/>
    </location>
</feature>
<gene>
    <name evidence="8" type="ORF">Z955_14755</name>
</gene>
<dbReference type="GO" id="GO:0006281">
    <property type="term" value="P:DNA repair"/>
    <property type="evidence" value="ECO:0007669"/>
    <property type="project" value="UniProtKB-KW"/>
</dbReference>
<dbReference type="PANTHER" id="PTHR47810:SF1">
    <property type="entry name" value="DNA LIGASE B"/>
    <property type="match status" value="1"/>
</dbReference>
<evidence type="ECO:0000256" key="4">
    <source>
        <dbReference type="ARBA" id="ARBA00022763"/>
    </source>
</evidence>
<keyword evidence="2" id="KW-0436">Ligase</keyword>
<name>A0A0A0HYR6_CLOBO</name>
<dbReference type="InterPro" id="IPR050326">
    <property type="entry name" value="NAD_dep_DNA_ligaseB"/>
</dbReference>
<dbReference type="PROSITE" id="PS50160">
    <property type="entry name" value="DNA_LIGASE_A3"/>
    <property type="match status" value="1"/>
</dbReference>
<dbReference type="GO" id="GO:0003910">
    <property type="term" value="F:DNA ligase (ATP) activity"/>
    <property type="evidence" value="ECO:0007669"/>
    <property type="project" value="UniProtKB-EC"/>
</dbReference>
<reference evidence="8 9" key="1">
    <citation type="submission" date="2014-01" db="EMBL/GenBank/DDBJ databases">
        <title>Plasmidome dynamics in the species complex Clostridium novyi sensu lato converts strains of independent lineages into distinctly different pathogens.</title>
        <authorList>
            <person name="Skarin H."/>
            <person name="Segerman B."/>
        </authorList>
    </citation>
    <scope>NUCLEOTIDE SEQUENCE [LARGE SCALE GENOMIC DNA]</scope>
    <source>
        <strain evidence="8 9">DC5</strain>
    </source>
</reference>
<dbReference type="GO" id="GO:0005524">
    <property type="term" value="F:ATP binding"/>
    <property type="evidence" value="ECO:0007669"/>
    <property type="project" value="InterPro"/>
</dbReference>
<comment type="catalytic activity">
    <reaction evidence="6">
        <text>ATP + (deoxyribonucleotide)n-3'-hydroxyl + 5'-phospho-(deoxyribonucleotide)m = (deoxyribonucleotide)n+m + AMP + diphosphate.</text>
        <dbReference type="EC" id="6.5.1.1"/>
    </reaction>
</comment>
<dbReference type="InterPro" id="IPR012310">
    <property type="entry name" value="DNA_ligase_ATP-dep_cent"/>
</dbReference>
<dbReference type="InterPro" id="IPR029319">
    <property type="entry name" value="DNA_ligase_OB"/>
</dbReference>
<dbReference type="Pfam" id="PF01068">
    <property type="entry name" value="DNA_ligase_A_M"/>
    <property type="match status" value="1"/>
</dbReference>
<dbReference type="PANTHER" id="PTHR47810">
    <property type="entry name" value="DNA LIGASE"/>
    <property type="match status" value="1"/>
</dbReference>
<protein>
    <recommendedName>
        <fullName evidence="7">ATP-dependent DNA ligase family profile domain-containing protein</fullName>
    </recommendedName>
</protein>
<dbReference type="Proteomes" id="UP000030014">
    <property type="component" value="Unassembled WGS sequence"/>
</dbReference>
<dbReference type="Gene3D" id="3.30.470.30">
    <property type="entry name" value="DNA ligase/mRNA capping enzyme"/>
    <property type="match status" value="1"/>
</dbReference>
<evidence type="ECO:0000256" key="3">
    <source>
        <dbReference type="ARBA" id="ARBA00022705"/>
    </source>
</evidence>
<proteinExistence type="predicted"/>
<evidence type="ECO:0000256" key="5">
    <source>
        <dbReference type="ARBA" id="ARBA00023204"/>
    </source>
</evidence>